<dbReference type="KEGG" id="vpo:Kpol_1018p55"/>
<dbReference type="InterPro" id="IPR036188">
    <property type="entry name" value="FAD/NAD-bd_sf"/>
</dbReference>
<dbReference type="PANTHER" id="PTHR13847">
    <property type="entry name" value="SARCOSINE DEHYDROGENASE-RELATED"/>
    <property type="match status" value="1"/>
</dbReference>
<dbReference type="HOGENOM" id="CLU_007884_14_0_1"/>
<proteinExistence type="predicted"/>
<feature type="domain" description="FAD dependent oxidoreductase" evidence="2">
    <location>
        <begin position="25"/>
        <end position="128"/>
    </location>
</feature>
<sequence>MVSGNIDELTYSKYPSSKSVGKDHIIIVGGGIIGATTAYYLTKHPNFDPNKHYITLIESSEVAGGASGKAGGLIASWAFPEQIVPLSFHLHEELNQEYDGETNWGYRRLNALSVEADLKNLRDEQEKRHLRLQKRFNEFSKNVPVVPTTELENGESKTAPVGAGKNVHGKASDYIQQNYPSAPPMSKDSSQFNLDDLAAVPMGGAPQSNGIPDDLSTGGVMMRTSHSLLPMAFDWVKQKLIKTWNYIGETETTAQIHPYKFTHFLLTKAMETGAVELIKGKVNEIQVNDENEACGVSYIPRDSEDNEVVNLVNASKVLLSVGPWTPKLLKDCPISSLRVHSVIVKPENTEENPISPYSLFSEIQVENNRIVSPEIYPRKDEIYICGEGDAVDLPDSIEDIKPNDEICNELYYYVSKLSSSVSHGEITDRFASYLPVLNIPTGSGPLLGETNMKNLYIATGHSCWGINNAPATGLIMSQLMLEGDCTCAEISVFNPKLYFDATKLN</sequence>
<gene>
    <name evidence="3" type="ORF">Kpol_1018p55</name>
</gene>
<dbReference type="GeneID" id="5547880"/>
<dbReference type="InParanoid" id="A7TDQ3"/>
<dbReference type="GO" id="GO:0042147">
    <property type="term" value="P:retrograde transport, endosome to Golgi"/>
    <property type="evidence" value="ECO:0007669"/>
    <property type="project" value="TreeGrafter"/>
</dbReference>
<name>A7TDQ3_VANPO</name>
<keyword evidence="4" id="KW-1185">Reference proteome</keyword>
<dbReference type="GO" id="GO:0005829">
    <property type="term" value="C:cytosol"/>
    <property type="evidence" value="ECO:0007669"/>
    <property type="project" value="GOC"/>
</dbReference>
<evidence type="ECO:0000313" key="3">
    <source>
        <dbReference type="EMBL" id="EDO19523.1"/>
    </source>
</evidence>
<reference evidence="3 4" key="1">
    <citation type="journal article" date="2007" name="Proc. Natl. Acad. Sci. U.S.A.">
        <title>Independent sorting-out of thousands of duplicated gene pairs in two yeast species descended from a whole-genome duplication.</title>
        <authorList>
            <person name="Scannell D.R."/>
            <person name="Frank A.C."/>
            <person name="Conant G.C."/>
            <person name="Byrne K.P."/>
            <person name="Woolfit M."/>
            <person name="Wolfe K.H."/>
        </authorList>
    </citation>
    <scope>NUCLEOTIDE SEQUENCE [LARGE SCALE GENOMIC DNA]</scope>
    <source>
        <strain evidence="4">ATCC 22028 / DSM 70294 / BCRC 21397 / CBS 2163 / NBRC 10782 / NRRL Y-8283 / UCD 57-17</strain>
    </source>
</reference>
<dbReference type="eggNOG" id="KOG2852">
    <property type="taxonomic scope" value="Eukaryota"/>
</dbReference>
<organism evidence="4">
    <name type="scientific">Vanderwaltozyma polyspora (strain ATCC 22028 / DSM 70294 / BCRC 21397 / CBS 2163 / NBRC 10782 / NRRL Y-8283 / UCD 57-17)</name>
    <name type="common">Kluyveromyces polysporus</name>
    <dbReference type="NCBI Taxonomy" id="436907"/>
    <lineage>
        <taxon>Eukaryota</taxon>
        <taxon>Fungi</taxon>
        <taxon>Dikarya</taxon>
        <taxon>Ascomycota</taxon>
        <taxon>Saccharomycotina</taxon>
        <taxon>Saccharomycetes</taxon>
        <taxon>Saccharomycetales</taxon>
        <taxon>Saccharomycetaceae</taxon>
        <taxon>Vanderwaltozyma</taxon>
    </lineage>
</organism>
<dbReference type="OMA" id="NPAHDGI"/>
<dbReference type="OrthoDB" id="498204at2759"/>
<dbReference type="STRING" id="436907.A7TDQ3"/>
<dbReference type="GO" id="GO:0005770">
    <property type="term" value="C:late endosome"/>
    <property type="evidence" value="ECO:0007669"/>
    <property type="project" value="TreeGrafter"/>
</dbReference>
<dbReference type="SUPFAM" id="SSF51905">
    <property type="entry name" value="FAD/NAD(P)-binding domain"/>
    <property type="match status" value="1"/>
</dbReference>
<dbReference type="RefSeq" id="XP_001647381.1">
    <property type="nucleotide sequence ID" value="XM_001647331.1"/>
</dbReference>
<dbReference type="InterPro" id="IPR006076">
    <property type="entry name" value="FAD-dep_OxRdtase"/>
</dbReference>
<protein>
    <recommendedName>
        <fullName evidence="2">FAD dependent oxidoreductase domain-containing protein</fullName>
    </recommendedName>
</protein>
<keyword evidence="1" id="KW-0175">Coiled coil</keyword>
<dbReference type="PhylomeDB" id="A7TDQ3"/>
<evidence type="ECO:0000259" key="2">
    <source>
        <dbReference type="Pfam" id="PF01266"/>
    </source>
</evidence>
<dbReference type="PANTHER" id="PTHR13847:SF150">
    <property type="entry name" value="OXIDOREDUCTASE TDA3-RELATED"/>
    <property type="match status" value="1"/>
</dbReference>
<dbReference type="Proteomes" id="UP000000267">
    <property type="component" value="Unassembled WGS sequence"/>
</dbReference>
<accession>A7TDQ3</accession>
<feature type="coiled-coil region" evidence="1">
    <location>
        <begin position="115"/>
        <end position="142"/>
    </location>
</feature>
<dbReference type="AlphaFoldDB" id="A7TDQ3"/>
<dbReference type="EMBL" id="DS480378">
    <property type="protein sequence ID" value="EDO19523.1"/>
    <property type="molecule type" value="Genomic_DNA"/>
</dbReference>
<dbReference type="Gene3D" id="3.50.50.60">
    <property type="entry name" value="FAD/NAD(P)-binding domain"/>
    <property type="match status" value="2"/>
</dbReference>
<feature type="domain" description="FAD dependent oxidoreductase" evidence="2">
    <location>
        <begin position="251"/>
        <end position="479"/>
    </location>
</feature>
<evidence type="ECO:0000256" key="1">
    <source>
        <dbReference type="SAM" id="Coils"/>
    </source>
</evidence>
<dbReference type="Pfam" id="PF01266">
    <property type="entry name" value="DAO"/>
    <property type="match status" value="2"/>
</dbReference>
<evidence type="ECO:0000313" key="4">
    <source>
        <dbReference type="Proteomes" id="UP000000267"/>
    </source>
</evidence>